<feature type="transmembrane region" description="Helical" evidence="2">
    <location>
        <begin position="1235"/>
        <end position="1256"/>
    </location>
</feature>
<dbReference type="Pfam" id="PF13692">
    <property type="entry name" value="Glyco_trans_1_4"/>
    <property type="match status" value="1"/>
</dbReference>
<evidence type="ECO:0000313" key="4">
    <source>
        <dbReference type="Proteomes" id="UP001174936"/>
    </source>
</evidence>
<dbReference type="SUPFAM" id="SSF53756">
    <property type="entry name" value="UDP-Glycosyltransferase/glycogen phosphorylase"/>
    <property type="match status" value="1"/>
</dbReference>
<evidence type="ECO:0008006" key="5">
    <source>
        <dbReference type="Google" id="ProtNLM"/>
    </source>
</evidence>
<feature type="compositionally biased region" description="Basic and acidic residues" evidence="1">
    <location>
        <begin position="1094"/>
        <end position="1103"/>
    </location>
</feature>
<feature type="transmembrane region" description="Helical" evidence="2">
    <location>
        <begin position="975"/>
        <end position="994"/>
    </location>
</feature>
<dbReference type="Proteomes" id="UP001174936">
    <property type="component" value="Unassembled WGS sequence"/>
</dbReference>
<comment type="caution">
    <text evidence="3">The sequence shown here is derived from an EMBL/GenBank/DDBJ whole genome shotgun (WGS) entry which is preliminary data.</text>
</comment>
<gene>
    <name evidence="3" type="ORF">B0T16DRAFT_495224</name>
</gene>
<protein>
    <recommendedName>
        <fullName evidence="5">DUF3492 domain-containing protein</fullName>
    </recommendedName>
</protein>
<keyword evidence="2" id="KW-1133">Transmembrane helix</keyword>
<name>A0AA40CMV7_9PEZI</name>
<keyword evidence="2" id="KW-0472">Membrane</keyword>
<evidence type="ECO:0000313" key="3">
    <source>
        <dbReference type="EMBL" id="KAK0644390.1"/>
    </source>
</evidence>
<dbReference type="EMBL" id="JAULSV010000005">
    <property type="protein sequence ID" value="KAK0644390.1"/>
    <property type="molecule type" value="Genomic_DNA"/>
</dbReference>
<feature type="transmembrane region" description="Helical" evidence="2">
    <location>
        <begin position="1296"/>
        <end position="1318"/>
    </location>
</feature>
<reference evidence="3" key="1">
    <citation type="submission" date="2023-06" db="EMBL/GenBank/DDBJ databases">
        <title>Genome-scale phylogeny and comparative genomics of the fungal order Sordariales.</title>
        <authorList>
            <consortium name="Lawrence Berkeley National Laboratory"/>
            <person name="Hensen N."/>
            <person name="Bonometti L."/>
            <person name="Westerberg I."/>
            <person name="Brannstrom I.O."/>
            <person name="Guillou S."/>
            <person name="Cros-Aarteil S."/>
            <person name="Calhoun S."/>
            <person name="Haridas S."/>
            <person name="Kuo A."/>
            <person name="Mondo S."/>
            <person name="Pangilinan J."/>
            <person name="Riley R."/>
            <person name="Labutti K."/>
            <person name="Andreopoulos B."/>
            <person name="Lipzen A."/>
            <person name="Chen C."/>
            <person name="Yanf M."/>
            <person name="Daum C."/>
            <person name="Ng V."/>
            <person name="Clum A."/>
            <person name="Steindorff A."/>
            <person name="Ohm R."/>
            <person name="Martin F."/>
            <person name="Silar P."/>
            <person name="Natvig D."/>
            <person name="Lalanne C."/>
            <person name="Gautier V."/>
            <person name="Ament-Velasquez S.L."/>
            <person name="Kruys A."/>
            <person name="Hutchinson M.I."/>
            <person name="Powell A.J."/>
            <person name="Barry K."/>
            <person name="Miller A.N."/>
            <person name="Grigoriev I.V."/>
            <person name="Debuchy R."/>
            <person name="Gladieux P."/>
            <person name="Thoren M.H."/>
            <person name="Johannesson H."/>
        </authorList>
    </citation>
    <scope>NUCLEOTIDE SEQUENCE</scope>
    <source>
        <strain evidence="3">SMH2532-1</strain>
    </source>
</reference>
<feature type="transmembrane region" description="Helical" evidence="2">
    <location>
        <begin position="1324"/>
        <end position="1342"/>
    </location>
</feature>
<dbReference type="PANTHER" id="PTHR12526:SF630">
    <property type="entry name" value="GLYCOSYLTRANSFERASE"/>
    <property type="match status" value="1"/>
</dbReference>
<evidence type="ECO:0000256" key="1">
    <source>
        <dbReference type="SAM" id="MobiDB-lite"/>
    </source>
</evidence>
<dbReference type="PANTHER" id="PTHR12526">
    <property type="entry name" value="GLYCOSYLTRANSFERASE"/>
    <property type="match status" value="1"/>
</dbReference>
<feature type="transmembrane region" description="Helical" evidence="2">
    <location>
        <begin position="898"/>
        <end position="922"/>
    </location>
</feature>
<accession>A0AA40CMV7</accession>
<feature type="transmembrane region" description="Helical" evidence="2">
    <location>
        <begin position="943"/>
        <end position="963"/>
    </location>
</feature>
<feature type="transmembrane region" description="Helical" evidence="2">
    <location>
        <begin position="1030"/>
        <end position="1047"/>
    </location>
</feature>
<feature type="region of interest" description="Disordered" evidence="1">
    <location>
        <begin position="402"/>
        <end position="421"/>
    </location>
</feature>
<keyword evidence="2" id="KW-0812">Transmembrane</keyword>
<evidence type="ECO:0000256" key="2">
    <source>
        <dbReference type="SAM" id="Phobius"/>
    </source>
</evidence>
<sequence>MASFFQPSGSSGDPVIAACNPNPTKGRQVYCNQFIPYDERLQTPLQRFTLSLSIACLAFSFVCWLSQRCRRLVKSRRKRGRGWGTKGATQSKGRAGHLESSAVIDLKPLASIKTLHFLGNDCDAANLQDGSTACAVALPSFVDPESSYPPLLLSRQRQGILFGVVDSRTLSKAAIPVWANFLYNLVRKDNAVSAIILREDGPHPDDDRLALINYLIRSLSKGEILVVVSCHHDSNLLDRLEFGLLGGIIIENACILPDGGRRDYFRSANLRYTMTRCADQRHRRPEFFVGFHDVWDQRPSAAVVCRAMKVARHFDAVFEHGPRLKEAAIEAANGCHSAQKMAQPISGFELLRRSETCELQTVWLQQKKKVCTGQQSVIAQDKVGRLDLAALQEFFPRIKDQLRPQASEAPHRRSGLSLPPPGYLAHAPPRVDFWELSAEGDRTSSQGCFPLTLAATDEHYETVLATQTNLRDLHMLRQLDEIEVDKILQQLRTFQPVSTEFYLVRLLIEGLVKNQVVVHKGLATGFTVPDSSVEFWGLAATSSDHRTLDIFLSRRSPNDTTTILHVWLAHHGVSRVHRFEEELRLEIACGLAQNHIDLPSSIRSAMDRASPAEALFFLEQLQVANPKHHLKRAIEDYCKVVLLDEISVESWNDAHSRQLLAGSLDMRRLLERRLEDLALMGSTHLPSIESLLVLYAEVEQLFADSLLFGNISILNKVHDALISVYDPLDISEGCDAVDVNADLFALFFFCALRRAALEDVYLEATDRCPIFSQPDQAAVFCELWVLGSQCELYFGLVPRTLGQIIYDKHQEFLRDHPPPSLPDDKMTGVMTVYAKTEPKVGITEEEFGEQEESMTLRQLLLKFGALSVFCLPAMLDILLLTFVGRGLFMTAYMGDDNIIAACYGLLVALLLSAGITGSAGSVGNYYLSHRAYGNMVHFHTQCLSGGLILSSLIAFVGGLIFYFKLSLMPALVFAAYHLLISTYLNILGIMATMHQPESPLTSGRTVLWRTIPLLFLSPAVSSFLNRYDVAIYLSVGYTFICLLLLQYRSLCRQWAGWLSNIPKISERDIIDWQSSRAGKHLVSDDTSESSVMISDEHSSSNPKDDAIQSFRECLQFYQGNVASMKQRLLFPDPFLERVERGLPYIEWLLQREGQPDLPEAFSVSWFAQLSQALKAQQTMSQGLKEHSIFMLSRYATLDTILSIGLFLVCLMDRWVSIATSVGSPPVDLFSHFTSRYAICFAMLYFCASVMILDATLQSYWDVGYHLPDGKLSGLKDAVSITQNWERSRRTKYFEGLRLLLVRLMAVIGVSSLLVWALVDNSTTIKLYYLYALAYTAIIVFQFNRCFTQDLASHAYSIIAAAMVGFLVGCILHNCIARDSLYFVDVISLDTTAITAAALTSIWALRAPSGTEIEIPPTPKPTRQKVWCQPLLGVTRDGPHDVPPLPESNSFRSLPGVELPANMISAVSRALETGIASLHRQHKIPSLSVKVFQACATMWQDGRIQVKVFSSLCFVDNGLSMKRSVSELQDGILSVKTAVDFPEADSAEPDELAILIIVESMLYHTATALMSLHHDRATHIALLIHQDIPTRIDFELAAESPSSLQSMRGRANSEILHHLCLGLDVDKEWNQLSHAVRDTIFRRILDTEAQLSQKEHGSVVSNGLCPYASDFHISLWLELYQAASKKVRWSASNTRNPNPCAQICVSRTSLVPESHTITQYCIKLAKIPMRLFQWIEIISGGYSNVEREFCYQLRNCPRGIRHVVTWLVLSVWNLTRQIKNVWIYLMLIQHQASLVYISRLARRGASRSLQRDRIVVQMRRKVVTGFASKAEQGSLMLEVFDGKHSVRPSVLKPVLVATYDEQLRLASRCDETKTERVVNTYTYCEGIESRQPICKRVSAKNVQKTYAYDARGRVSTGSITIGEMEYAFCYSYRHGSKTGNDILKAEFRIPQSPSKGSLVVYWGALSAEDVVENLAWAPSDLVCRIVKSVGNQTYISTLTYQHRRDPVVETILKENDTTAAIPSSWSPKIFEHEDILLQRPHDTSFEDEDLFFHHPRSQLELVAKFCGRQLSWTTLVNPFTWQYLRKKTVYRRVPTWWLRTELWNHWRNSGKLDALTACWVDEKILRAEPLLRGYWSARGTGRLAAARNFLDHHIEQIAAAINMEKDVSEVCMLPIKTSDLYAMGLGRDANQMTTRPTDCFNDTKDRISVIFNDTGCWPDAPGGVSNCRRDLVDGHSTIRNHVLAESANEYGIPRFQVERNVQSLKTLPLWGMDGRVPNHGLIDNLLESEVDEKIFSTHAESDIVGTFIPLLKLFVQGARSRSISHSDMNTYSNAVLDMFDYFSLKDYNQTWNSREVRTAWVEAWLIPFDDPNIADPSDCFELQRPTLSDLRSALEIFRSYFFIFSVQTPEECPKVFQSTHHGVSSLFGVFLKHRRGATFGIWDHAILWRECCLNLSTAQSTLPIPVQSMVLAGIGLAMRLAYFHADVVLPCTPVFNPIWEAELGTDRGRLGHKKHFNRKIDPIVNGVSNMTAFKPVDEVRTSIPTVVMLSNVQFIKDIKTAILAADVIVNKWRFPDYQLLVYGARDREPSYDIDMAKLIESCKLSDHVILKGFGKPQEALEDAWLFMNSSLSEGLPLAIAEAALAGVPIVATAVGATALVLTDPDDPSLRYGEVVPPNDPTALARAQIAILAMAGPWAKFAGDVDKRGSVLPHLRIPDTLGGKDVEWLSKRMEEKKEDRRKLGLLGRQVVLRGFHGKRYLREHEQMYWVQWHLAQMREKAKLGESHICGAGSQTGEAVGNVVNDDERGMSNGRQDLVPSRVAYGPRKLRKLRRGR</sequence>
<feature type="region of interest" description="Disordered" evidence="1">
    <location>
        <begin position="1081"/>
        <end position="1103"/>
    </location>
</feature>
<feature type="transmembrane region" description="Helical" evidence="2">
    <location>
        <begin position="1194"/>
        <end position="1215"/>
    </location>
</feature>
<organism evidence="3 4">
    <name type="scientific">Cercophora newfieldiana</name>
    <dbReference type="NCBI Taxonomy" id="92897"/>
    <lineage>
        <taxon>Eukaryota</taxon>
        <taxon>Fungi</taxon>
        <taxon>Dikarya</taxon>
        <taxon>Ascomycota</taxon>
        <taxon>Pezizomycotina</taxon>
        <taxon>Sordariomycetes</taxon>
        <taxon>Sordariomycetidae</taxon>
        <taxon>Sordariales</taxon>
        <taxon>Lasiosphaeriaceae</taxon>
        <taxon>Cercophora</taxon>
    </lineage>
</organism>
<feature type="transmembrane region" description="Helical" evidence="2">
    <location>
        <begin position="1354"/>
        <end position="1373"/>
    </location>
</feature>
<keyword evidence="4" id="KW-1185">Reference proteome</keyword>
<proteinExistence type="predicted"/>
<feature type="transmembrane region" description="Helical" evidence="2">
    <location>
        <begin position="859"/>
        <end position="883"/>
    </location>
</feature>
<dbReference type="Gene3D" id="3.40.50.2000">
    <property type="entry name" value="Glycogen Phosphorylase B"/>
    <property type="match status" value="1"/>
</dbReference>